<dbReference type="InterPro" id="IPR052356">
    <property type="entry name" value="Thiol_S-MT"/>
</dbReference>
<dbReference type="PANTHER" id="PTHR45036:SF1">
    <property type="entry name" value="METHYLTRANSFERASE LIKE 7A"/>
    <property type="match status" value="1"/>
</dbReference>
<dbReference type="AlphaFoldDB" id="A0A9P8QVL9"/>
<proteinExistence type="predicted"/>
<keyword evidence="2" id="KW-1185">Reference proteome</keyword>
<sequence length="308" mass="33707">TLSSSFTMGVLATTQDALMRLIQPWAFMGISFAHIPATIRELIRAKNYRTLFSFTGFRQALFGTFWATVGPDVKASGEQHVFSLLSGRVKGGIVHDEVVSTPVYGTVMEVGAGSGMWADVLARFCDNAGDANDAEGLRNRKPTGGHITKIYGVEPNPISAKALEKRVKDIGIDDIYQVVPVGIEAVDDPSAWNGRVEPGSVDCIVGILCLCSIPEPEENIKLLYELLKPGGHWYVYEHVKAWRGGPLLSLYQRFTNLFWPHLVGGCQLCRDTEKSLRAAGTFQEIDLAQPAGQPSYDVLPQKIGVLKK</sequence>
<accession>A0A9P8QVL9</accession>
<dbReference type="Pfam" id="PF13489">
    <property type="entry name" value="Methyltransf_23"/>
    <property type="match status" value="1"/>
</dbReference>
<dbReference type="SUPFAM" id="SSF53335">
    <property type="entry name" value="S-adenosyl-L-methionine-dependent methyltransferases"/>
    <property type="match status" value="1"/>
</dbReference>
<dbReference type="EMBL" id="JAIWOZ010000002">
    <property type="protein sequence ID" value="KAH6609568.1"/>
    <property type="molecule type" value="Genomic_DNA"/>
</dbReference>
<dbReference type="InterPro" id="IPR029063">
    <property type="entry name" value="SAM-dependent_MTases_sf"/>
</dbReference>
<reference evidence="1" key="1">
    <citation type="submission" date="2021-08" db="EMBL/GenBank/DDBJ databases">
        <title>Chromosome-Level Trichoderma cornu-damae using Hi-C Data.</title>
        <authorList>
            <person name="Kim C.S."/>
        </authorList>
    </citation>
    <scope>NUCLEOTIDE SEQUENCE</scope>
    <source>
        <strain evidence="1">KA19-0412C</strain>
    </source>
</reference>
<dbReference type="PANTHER" id="PTHR45036">
    <property type="entry name" value="METHYLTRANSFERASE LIKE 7B"/>
    <property type="match status" value="1"/>
</dbReference>
<dbReference type="CDD" id="cd02440">
    <property type="entry name" value="AdoMet_MTases"/>
    <property type="match status" value="1"/>
</dbReference>
<evidence type="ECO:0000313" key="2">
    <source>
        <dbReference type="Proteomes" id="UP000827724"/>
    </source>
</evidence>
<comment type="caution">
    <text evidence="1">The sequence shown here is derived from an EMBL/GenBank/DDBJ whole genome shotgun (WGS) entry which is preliminary data.</text>
</comment>
<dbReference type="Proteomes" id="UP000827724">
    <property type="component" value="Unassembled WGS sequence"/>
</dbReference>
<evidence type="ECO:0000313" key="1">
    <source>
        <dbReference type="EMBL" id="KAH6609568.1"/>
    </source>
</evidence>
<feature type="non-terminal residue" evidence="1">
    <location>
        <position position="308"/>
    </location>
</feature>
<gene>
    <name evidence="1" type="ORF">Trco_002914</name>
</gene>
<name>A0A9P8QVL9_9HYPO</name>
<dbReference type="OrthoDB" id="540004at2759"/>
<protein>
    <submittedName>
        <fullName evidence="1">Uncharacterized protein</fullName>
    </submittedName>
</protein>
<dbReference type="Gene3D" id="3.40.50.150">
    <property type="entry name" value="Vaccinia Virus protein VP39"/>
    <property type="match status" value="1"/>
</dbReference>
<organism evidence="1 2">
    <name type="scientific">Trichoderma cornu-damae</name>
    <dbReference type="NCBI Taxonomy" id="654480"/>
    <lineage>
        <taxon>Eukaryota</taxon>
        <taxon>Fungi</taxon>
        <taxon>Dikarya</taxon>
        <taxon>Ascomycota</taxon>
        <taxon>Pezizomycotina</taxon>
        <taxon>Sordariomycetes</taxon>
        <taxon>Hypocreomycetidae</taxon>
        <taxon>Hypocreales</taxon>
        <taxon>Hypocreaceae</taxon>
        <taxon>Trichoderma</taxon>
    </lineage>
</organism>